<dbReference type="Gene3D" id="1.10.287.470">
    <property type="entry name" value="Helix hairpin bin"/>
    <property type="match status" value="1"/>
</dbReference>
<reference evidence="5" key="1">
    <citation type="submission" date="2021-02" db="EMBL/GenBank/DDBJ databases">
        <title>Genome-Resolved Metagenomics of a Microbial Community Performing Photosynthetic Biological Nutrient Removal.</title>
        <authorList>
            <person name="Mcdaniel E.A."/>
        </authorList>
    </citation>
    <scope>NUCLEOTIDE SEQUENCE</scope>
    <source>
        <strain evidence="5">UWPOB_OBS1</strain>
    </source>
</reference>
<comment type="caution">
    <text evidence="5">The sequence shown here is derived from an EMBL/GenBank/DDBJ whole genome shotgun (WGS) entry which is preliminary data.</text>
</comment>
<accession>A0A8J7PDA9</accession>
<dbReference type="NCBIfam" id="TIGR01730">
    <property type="entry name" value="RND_mfp"/>
    <property type="match status" value="1"/>
</dbReference>
<dbReference type="Pfam" id="PF25954">
    <property type="entry name" value="Beta-barrel_RND_2"/>
    <property type="match status" value="1"/>
</dbReference>
<sequence>MKKQAIVLLLIPLLAGCQNKGEEIPTAKHESIIQKVPVVKVLKRSLFRIDELPGEIQAYQDVAIYPKVPGFIEWIGVDRGSIVKKGQIMCRLTAPELKAQQDEYLSKSRSMQNALFEAQSRLSAAKAALLEAKAQLAGDNDTYKRTKEASMTPGVIAPNDVIVLEEKVQADKERVKAWEENVQSALNAVKVTTESLAASKEASENYKDIADYLIIKAPFDGYVTERNMHVGSFVGPLGKGAYPPIIRVQELGLLRIVTPVPEANVAGVVPGAPVEFTVSTHPGAKFVGTVARLGNSLEQKTRTMPVELNYLNPQWKILPGMFCRVLWPTRREKPSLFVPPQSVETKSTLSTFVCKVENGLTNWIPVERGEMMNGLTEIFGDLKEGDLVAKDCTDALKPNTKVETILSEPSELEPRKVYETHGTIYHTPDAERLELQKTKTSPIVEQQ</sequence>
<dbReference type="Gene3D" id="2.40.30.170">
    <property type="match status" value="1"/>
</dbReference>
<protein>
    <submittedName>
        <fullName evidence="5">Efflux RND transporter periplasmic adaptor subunit</fullName>
    </submittedName>
</protein>
<feature type="domain" description="CusB-like beta-barrel" evidence="3">
    <location>
        <begin position="259"/>
        <end position="327"/>
    </location>
</feature>
<proteinExistence type="inferred from homology"/>
<dbReference type="InterPro" id="IPR058792">
    <property type="entry name" value="Beta-barrel_RND_2"/>
</dbReference>
<evidence type="ECO:0000259" key="3">
    <source>
        <dbReference type="Pfam" id="PF25954"/>
    </source>
</evidence>
<dbReference type="Pfam" id="PF25973">
    <property type="entry name" value="BSH_CzcB"/>
    <property type="match status" value="1"/>
</dbReference>
<dbReference type="PANTHER" id="PTHR30469">
    <property type="entry name" value="MULTIDRUG RESISTANCE PROTEIN MDTA"/>
    <property type="match status" value="1"/>
</dbReference>
<dbReference type="InterPro" id="IPR058647">
    <property type="entry name" value="BSH_CzcB-like"/>
</dbReference>
<dbReference type="Gene3D" id="2.40.50.100">
    <property type="match status" value="1"/>
</dbReference>
<evidence type="ECO:0000259" key="4">
    <source>
        <dbReference type="Pfam" id="PF25973"/>
    </source>
</evidence>
<feature type="domain" description="CzcB-like barrel-sandwich hybrid" evidence="4">
    <location>
        <begin position="62"/>
        <end position="234"/>
    </location>
</feature>
<dbReference type="EMBL" id="JAFLCK010000004">
    <property type="protein sequence ID" value="MBN8659543.1"/>
    <property type="molecule type" value="Genomic_DNA"/>
</dbReference>
<dbReference type="AlphaFoldDB" id="A0A8J7PDA9"/>
<dbReference type="InterPro" id="IPR006143">
    <property type="entry name" value="RND_pump_MFP"/>
</dbReference>
<organism evidence="5 6">
    <name type="scientific">Candidatus Obscuribacter phosphatis</name>
    <dbReference type="NCBI Taxonomy" id="1906157"/>
    <lineage>
        <taxon>Bacteria</taxon>
        <taxon>Bacillati</taxon>
        <taxon>Candidatus Melainabacteria</taxon>
        <taxon>Candidatus Obscuribacterales</taxon>
        <taxon>Candidatus Obscuribacteraceae</taxon>
        <taxon>Candidatus Obscuribacter</taxon>
    </lineage>
</organism>
<dbReference type="SUPFAM" id="SSF111369">
    <property type="entry name" value="HlyD-like secretion proteins"/>
    <property type="match status" value="2"/>
</dbReference>
<dbReference type="Gene3D" id="2.40.420.20">
    <property type="match status" value="1"/>
</dbReference>
<keyword evidence="2" id="KW-0175">Coiled coil</keyword>
<gene>
    <name evidence="5" type="ORF">J0M35_04220</name>
</gene>
<feature type="coiled-coil region" evidence="2">
    <location>
        <begin position="161"/>
        <end position="188"/>
    </location>
</feature>
<dbReference type="PROSITE" id="PS51257">
    <property type="entry name" value="PROKAR_LIPOPROTEIN"/>
    <property type="match status" value="1"/>
</dbReference>
<name>A0A8J7PDA9_9BACT</name>
<dbReference type="GO" id="GO:1990281">
    <property type="term" value="C:efflux pump complex"/>
    <property type="evidence" value="ECO:0007669"/>
    <property type="project" value="TreeGrafter"/>
</dbReference>
<comment type="similarity">
    <text evidence="1">Belongs to the membrane fusion protein (MFP) (TC 8.A.1) family.</text>
</comment>
<evidence type="ECO:0000256" key="1">
    <source>
        <dbReference type="ARBA" id="ARBA00009477"/>
    </source>
</evidence>
<evidence type="ECO:0000256" key="2">
    <source>
        <dbReference type="SAM" id="Coils"/>
    </source>
</evidence>
<evidence type="ECO:0000313" key="5">
    <source>
        <dbReference type="EMBL" id="MBN8659543.1"/>
    </source>
</evidence>
<dbReference type="Proteomes" id="UP000664277">
    <property type="component" value="Unassembled WGS sequence"/>
</dbReference>
<evidence type="ECO:0000313" key="6">
    <source>
        <dbReference type="Proteomes" id="UP000664277"/>
    </source>
</evidence>
<dbReference type="GO" id="GO:0015562">
    <property type="term" value="F:efflux transmembrane transporter activity"/>
    <property type="evidence" value="ECO:0007669"/>
    <property type="project" value="TreeGrafter"/>
</dbReference>